<accession>A0A915CZF2</accession>
<dbReference type="WBParaSite" id="jg14302">
    <property type="protein sequence ID" value="jg14302"/>
    <property type="gene ID" value="jg14302"/>
</dbReference>
<sequence>MFKDSSQANLNSAALFVLLLLSALSAIPSNSINEKPACAKWRIINLSHRKVTASLLSLLQWYSTYCGSPLQCLLLRCSCQLKSSLSALSSIWSTMAFIKPLLKLPISQLMQRSRRGGKLWIMPNSSDKSPGTLLF</sequence>
<keyword evidence="2" id="KW-1185">Reference proteome</keyword>
<organism evidence="2 3">
    <name type="scientific">Ditylenchus dipsaci</name>
    <dbReference type="NCBI Taxonomy" id="166011"/>
    <lineage>
        <taxon>Eukaryota</taxon>
        <taxon>Metazoa</taxon>
        <taxon>Ecdysozoa</taxon>
        <taxon>Nematoda</taxon>
        <taxon>Chromadorea</taxon>
        <taxon>Rhabditida</taxon>
        <taxon>Tylenchina</taxon>
        <taxon>Tylenchomorpha</taxon>
        <taxon>Sphaerularioidea</taxon>
        <taxon>Anguinidae</taxon>
        <taxon>Anguininae</taxon>
        <taxon>Ditylenchus</taxon>
    </lineage>
</organism>
<reference evidence="3" key="1">
    <citation type="submission" date="2022-11" db="UniProtKB">
        <authorList>
            <consortium name="WormBaseParasite"/>
        </authorList>
    </citation>
    <scope>IDENTIFICATION</scope>
</reference>
<evidence type="ECO:0000256" key="1">
    <source>
        <dbReference type="SAM" id="SignalP"/>
    </source>
</evidence>
<dbReference type="AlphaFoldDB" id="A0A915CZF2"/>
<dbReference type="Proteomes" id="UP000887574">
    <property type="component" value="Unplaced"/>
</dbReference>
<keyword evidence="1" id="KW-0732">Signal</keyword>
<name>A0A915CZF2_9BILA</name>
<evidence type="ECO:0000313" key="2">
    <source>
        <dbReference type="Proteomes" id="UP000887574"/>
    </source>
</evidence>
<feature type="signal peptide" evidence="1">
    <location>
        <begin position="1"/>
        <end position="26"/>
    </location>
</feature>
<feature type="chain" id="PRO_5037424792" evidence="1">
    <location>
        <begin position="27"/>
        <end position="135"/>
    </location>
</feature>
<evidence type="ECO:0000313" key="3">
    <source>
        <dbReference type="WBParaSite" id="jg14302"/>
    </source>
</evidence>
<protein>
    <submittedName>
        <fullName evidence="3">Secreted protein</fullName>
    </submittedName>
</protein>
<proteinExistence type="predicted"/>